<dbReference type="Proteomes" id="UP001304461">
    <property type="component" value="Unassembled WGS sequence"/>
</dbReference>
<evidence type="ECO:0000259" key="6">
    <source>
        <dbReference type="Pfam" id="PF01370"/>
    </source>
</evidence>
<dbReference type="InterPro" id="IPR001509">
    <property type="entry name" value="Epimerase_deHydtase"/>
</dbReference>
<comment type="pathway">
    <text evidence="1">Carbohydrate metabolism; galactose metabolism.</text>
</comment>
<dbReference type="Gene3D" id="3.40.50.720">
    <property type="entry name" value="NAD(P)-binding Rossmann-like Domain"/>
    <property type="match status" value="1"/>
</dbReference>
<dbReference type="PANTHER" id="PTHR43725:SF8">
    <property type="entry name" value="CHLOROPLAST STEM-LOOP BINDING PROTEIN OF 41 KDA B, CHLOROPLASTIC"/>
    <property type="match status" value="1"/>
</dbReference>
<dbReference type="EMBL" id="JAYGHX010000002">
    <property type="protein sequence ID" value="MEA5390786.1"/>
    <property type="molecule type" value="Genomic_DNA"/>
</dbReference>
<evidence type="ECO:0000256" key="4">
    <source>
        <dbReference type="ARBA" id="ARBA00031367"/>
    </source>
</evidence>
<dbReference type="PANTHER" id="PTHR43725">
    <property type="entry name" value="UDP-GLUCOSE 4-EPIMERASE"/>
    <property type="match status" value="1"/>
</dbReference>
<accession>A0ABU5RSS2</accession>
<evidence type="ECO:0000313" key="8">
    <source>
        <dbReference type="Proteomes" id="UP001304461"/>
    </source>
</evidence>
<gene>
    <name evidence="7" type="ORF">VB738_05860</name>
</gene>
<dbReference type="Pfam" id="PF01370">
    <property type="entry name" value="Epimerase"/>
    <property type="match status" value="1"/>
</dbReference>
<evidence type="ECO:0000256" key="3">
    <source>
        <dbReference type="ARBA" id="ARBA00018569"/>
    </source>
</evidence>
<comment type="caution">
    <text evidence="7">The sequence shown here is derived from an EMBL/GenBank/DDBJ whole genome shotgun (WGS) entry which is preliminary data.</text>
</comment>
<feature type="domain" description="NAD-dependent epimerase/dehydratase" evidence="6">
    <location>
        <begin position="3"/>
        <end position="205"/>
    </location>
</feature>
<dbReference type="RefSeq" id="WP_323304850.1">
    <property type="nucleotide sequence ID" value="NZ_JAYGHX010000002.1"/>
</dbReference>
<comment type="similarity">
    <text evidence="2">Belongs to the NAD(P)-dependent epimerase/dehydratase family.</text>
</comment>
<evidence type="ECO:0000256" key="2">
    <source>
        <dbReference type="ARBA" id="ARBA00007637"/>
    </source>
</evidence>
<dbReference type="InterPro" id="IPR036291">
    <property type="entry name" value="NAD(P)-bd_dom_sf"/>
</dbReference>
<name>A0ABU5RSS2_9CYAN</name>
<dbReference type="SUPFAM" id="SSF51735">
    <property type="entry name" value="NAD(P)-binding Rossmann-fold domains"/>
    <property type="match status" value="1"/>
</dbReference>
<sequence length="305" mass="33232">MRILVMGGTRFVGRPLVNRLLGAGHELSLFTRGRQPVPAGVEHLQGDRSSAEGLAALQDRPFDVIVDSSGRTLEDTRQVIARTGPPAHRLVYVSSAGVYADSELWPLDEESPTDPQSRHAGKLDTEAWLRQEGIPFTSFRPTYIVGPGNYNPVESWFFDRIVHGRPVPLPGDGSTITQLGHVADLAAAMARCIEVEAATNRIYNCTGSQGISFRGLVAAAARACGTEPEAVEIRSFDPAGLDKKARKAFPLRLAHFLTDTHRVRRELAWEPTFDLEATLADSYANDYALKVPTTPDFSGDEALLG</sequence>
<evidence type="ECO:0000256" key="5">
    <source>
        <dbReference type="ARBA" id="ARBA00033067"/>
    </source>
</evidence>
<reference evidence="7 8" key="1">
    <citation type="submission" date="2023-12" db="EMBL/GenBank/DDBJ databases">
        <title>Baltic Sea Cyanobacteria.</title>
        <authorList>
            <person name="Delbaje E."/>
            <person name="Fewer D.P."/>
            <person name="Shishido T.K."/>
        </authorList>
    </citation>
    <scope>NUCLEOTIDE SEQUENCE [LARGE SCALE GENOMIC DNA]</scope>
    <source>
        <strain evidence="7 8">UHCC 0139</strain>
    </source>
</reference>
<proteinExistence type="inferred from homology"/>
<keyword evidence="8" id="KW-1185">Reference proteome</keyword>
<organism evidence="7 8">
    <name type="scientific">Cyanobium gracile UHCC 0139</name>
    <dbReference type="NCBI Taxonomy" id="3110308"/>
    <lineage>
        <taxon>Bacteria</taxon>
        <taxon>Bacillati</taxon>
        <taxon>Cyanobacteriota</taxon>
        <taxon>Cyanophyceae</taxon>
        <taxon>Synechococcales</taxon>
        <taxon>Prochlorococcaceae</taxon>
        <taxon>Cyanobium</taxon>
    </lineage>
</organism>
<protein>
    <recommendedName>
        <fullName evidence="3">UDP-glucose 4-epimerase</fullName>
    </recommendedName>
    <alternativeName>
        <fullName evidence="5">Galactowaldenase</fullName>
    </alternativeName>
    <alternativeName>
        <fullName evidence="4">UDP-galactose 4-epimerase</fullName>
    </alternativeName>
</protein>
<evidence type="ECO:0000313" key="7">
    <source>
        <dbReference type="EMBL" id="MEA5390786.1"/>
    </source>
</evidence>
<evidence type="ECO:0000256" key="1">
    <source>
        <dbReference type="ARBA" id="ARBA00004947"/>
    </source>
</evidence>